<evidence type="ECO:0000313" key="2">
    <source>
        <dbReference type="EMBL" id="CAA9342850.1"/>
    </source>
</evidence>
<organism evidence="2">
    <name type="scientific">uncultured Nocardioidaceae bacterium</name>
    <dbReference type="NCBI Taxonomy" id="253824"/>
    <lineage>
        <taxon>Bacteria</taxon>
        <taxon>Bacillati</taxon>
        <taxon>Actinomycetota</taxon>
        <taxon>Actinomycetes</taxon>
        <taxon>Propionibacteriales</taxon>
        <taxon>Nocardioidaceae</taxon>
        <taxon>environmental samples</taxon>
    </lineage>
</organism>
<feature type="region of interest" description="Disordered" evidence="1">
    <location>
        <begin position="1"/>
        <end position="152"/>
    </location>
</feature>
<name>A0A6J4LV53_9ACTN</name>
<accession>A0A6J4LV53</accession>
<gene>
    <name evidence="2" type="ORF">AVDCRST_MAG24-1367</name>
</gene>
<protein>
    <submittedName>
        <fullName evidence="2">Uncharacterized protein</fullName>
    </submittedName>
</protein>
<dbReference type="AlphaFoldDB" id="A0A6J4LV53"/>
<sequence length="152" mass="15800">GVGAGGGDRRHRAGPDGRVRRPGGGRVRAPAGRVVVALGPAAGPGDALLHDDRPARRGVVADGRGRGQPGEPRRAADGLPQRLVLPARRRSGLAADPGIGVPAVPPQRGDARRAGARRGPERRRRVGRLPARVRAGRRDAGGSRVQARRGRL</sequence>
<reference evidence="2" key="1">
    <citation type="submission" date="2020-02" db="EMBL/GenBank/DDBJ databases">
        <authorList>
            <person name="Meier V. D."/>
        </authorList>
    </citation>
    <scope>NUCLEOTIDE SEQUENCE</scope>
    <source>
        <strain evidence="2">AVDCRST_MAG24</strain>
    </source>
</reference>
<proteinExistence type="predicted"/>
<dbReference type="EMBL" id="CADCUF010000209">
    <property type="protein sequence ID" value="CAA9342850.1"/>
    <property type="molecule type" value="Genomic_DNA"/>
</dbReference>
<feature type="non-terminal residue" evidence="2">
    <location>
        <position position="1"/>
    </location>
</feature>
<feature type="non-terminal residue" evidence="2">
    <location>
        <position position="152"/>
    </location>
</feature>
<feature type="compositionally biased region" description="Basic residues" evidence="1">
    <location>
        <begin position="114"/>
        <end position="127"/>
    </location>
</feature>
<evidence type="ECO:0000256" key="1">
    <source>
        <dbReference type="SAM" id="MobiDB-lite"/>
    </source>
</evidence>
<feature type="compositionally biased region" description="Low complexity" evidence="1">
    <location>
        <begin position="27"/>
        <end position="47"/>
    </location>
</feature>